<proteinExistence type="predicted"/>
<gene>
    <name evidence="1" type="ORF">F8M41_017539</name>
</gene>
<keyword evidence="2" id="KW-1185">Reference proteome</keyword>
<organism evidence="1 2">
    <name type="scientific">Gigaspora margarita</name>
    <dbReference type="NCBI Taxonomy" id="4874"/>
    <lineage>
        <taxon>Eukaryota</taxon>
        <taxon>Fungi</taxon>
        <taxon>Fungi incertae sedis</taxon>
        <taxon>Mucoromycota</taxon>
        <taxon>Glomeromycotina</taxon>
        <taxon>Glomeromycetes</taxon>
        <taxon>Diversisporales</taxon>
        <taxon>Gigasporaceae</taxon>
        <taxon>Gigaspora</taxon>
    </lineage>
</organism>
<reference evidence="1 2" key="1">
    <citation type="journal article" date="2019" name="Environ. Microbiol.">
        <title>At the nexus of three kingdoms: the genome of the mycorrhizal fungus Gigaspora margarita provides insights into plant, endobacterial and fungal interactions.</title>
        <authorList>
            <person name="Venice F."/>
            <person name="Ghignone S."/>
            <person name="Salvioli di Fossalunga A."/>
            <person name="Amselem J."/>
            <person name="Novero M."/>
            <person name="Xianan X."/>
            <person name="Sedzielewska Toro K."/>
            <person name="Morin E."/>
            <person name="Lipzen A."/>
            <person name="Grigoriev I.V."/>
            <person name="Henrissat B."/>
            <person name="Martin F.M."/>
            <person name="Bonfante P."/>
        </authorList>
    </citation>
    <scope>NUCLEOTIDE SEQUENCE [LARGE SCALE GENOMIC DNA]</scope>
    <source>
        <strain evidence="1 2">BEG34</strain>
    </source>
</reference>
<name>A0A8H4AN52_GIGMA</name>
<protein>
    <submittedName>
        <fullName evidence="1">C2h2-type zinc finger transcription factor</fullName>
    </submittedName>
</protein>
<comment type="caution">
    <text evidence="1">The sequence shown here is derived from an EMBL/GenBank/DDBJ whole genome shotgun (WGS) entry which is preliminary data.</text>
</comment>
<evidence type="ECO:0000313" key="2">
    <source>
        <dbReference type="Proteomes" id="UP000439903"/>
    </source>
</evidence>
<evidence type="ECO:0000313" key="1">
    <source>
        <dbReference type="EMBL" id="KAF0514689.1"/>
    </source>
</evidence>
<dbReference type="Proteomes" id="UP000439903">
    <property type="component" value="Unassembled WGS sequence"/>
</dbReference>
<sequence>MIFHRAVHQNFCQEEKRHCGFRIFWKILHNNGSISKMALPSGIYAEDVLYNHGKHLSTESLVHSWIIDIDDEDIAKLLKKEGWSEIITKPEVEQKFAQSLMRFSTVIKLETTSFKDKNECYDREKHYDSECAENIMKKLGILRTLNYGYKGNILKDEQILLVRQHF</sequence>
<dbReference type="AlphaFoldDB" id="A0A8H4AN52"/>
<dbReference type="EMBL" id="WTPW01000405">
    <property type="protein sequence ID" value="KAF0514689.1"/>
    <property type="molecule type" value="Genomic_DNA"/>
</dbReference>
<dbReference type="OrthoDB" id="2433813at2759"/>
<accession>A0A8H4AN52</accession>